<organism evidence="3 4">
    <name type="scientific">Polaromonas aquatica</name>
    <dbReference type="NCBI Taxonomy" id="332657"/>
    <lineage>
        <taxon>Bacteria</taxon>
        <taxon>Pseudomonadati</taxon>
        <taxon>Pseudomonadota</taxon>
        <taxon>Betaproteobacteria</taxon>
        <taxon>Burkholderiales</taxon>
        <taxon>Comamonadaceae</taxon>
        <taxon>Polaromonas</taxon>
    </lineage>
</organism>
<proteinExistence type="inferred from homology"/>
<name>A0ABW1TYC9_9BURK</name>
<evidence type="ECO:0000313" key="3">
    <source>
        <dbReference type="EMBL" id="MFC6282686.1"/>
    </source>
</evidence>
<dbReference type="CDD" id="cd13578">
    <property type="entry name" value="PBP2_Bug27"/>
    <property type="match status" value="1"/>
</dbReference>
<evidence type="ECO:0000313" key="4">
    <source>
        <dbReference type="Proteomes" id="UP001596270"/>
    </source>
</evidence>
<keyword evidence="2" id="KW-0732">Signal</keyword>
<dbReference type="Pfam" id="PF03401">
    <property type="entry name" value="TctC"/>
    <property type="match status" value="1"/>
</dbReference>
<dbReference type="PANTHER" id="PTHR42928:SF5">
    <property type="entry name" value="BLR1237 PROTEIN"/>
    <property type="match status" value="1"/>
</dbReference>
<keyword evidence="4" id="KW-1185">Reference proteome</keyword>
<dbReference type="PANTHER" id="PTHR42928">
    <property type="entry name" value="TRICARBOXYLATE-BINDING PROTEIN"/>
    <property type="match status" value="1"/>
</dbReference>
<dbReference type="InterPro" id="IPR005064">
    <property type="entry name" value="BUG"/>
</dbReference>
<comment type="similarity">
    <text evidence="1">Belongs to the UPF0065 (bug) family.</text>
</comment>
<feature type="chain" id="PRO_5046557532" evidence="2">
    <location>
        <begin position="22"/>
        <end position="324"/>
    </location>
</feature>
<sequence>MFTRRFSIGIAALFCAAAAYAQPAQNFPTKPVQIIVPYAAGGVTDILARIVALRLTDKWKQPVIVDNRPGAGTVIGTAAAARAPGDGHTLLITAFGYTANQILVPNLPYNPQALAPLSILADSYSYLYVNSAVPANNVPELIAYAKANPGKLTFASSGNGSSPHIAAELFAWRTGIDMIHVPYKGNGPAINDLVGGQVSALFDTVATMSFVNSGKLKVLGIGSPKPIARSPNVVPIAKSGVPALADFTAGGWFGMFLPSSTPVELQKKIYADVRAVLETKEVHEAILKAGLEPALMSQADFAAYLKKDLETWGPVIRERKIRLD</sequence>
<evidence type="ECO:0000256" key="1">
    <source>
        <dbReference type="ARBA" id="ARBA00006987"/>
    </source>
</evidence>
<dbReference type="PIRSF" id="PIRSF017082">
    <property type="entry name" value="YflP"/>
    <property type="match status" value="1"/>
</dbReference>
<comment type="caution">
    <text evidence="3">The sequence shown here is derived from an EMBL/GenBank/DDBJ whole genome shotgun (WGS) entry which is preliminary data.</text>
</comment>
<feature type="signal peptide" evidence="2">
    <location>
        <begin position="1"/>
        <end position="21"/>
    </location>
</feature>
<dbReference type="InterPro" id="IPR042100">
    <property type="entry name" value="Bug_dom1"/>
</dbReference>
<dbReference type="Proteomes" id="UP001596270">
    <property type="component" value="Unassembled WGS sequence"/>
</dbReference>
<accession>A0ABW1TYC9</accession>
<protein>
    <submittedName>
        <fullName evidence="3">Bug family tripartite tricarboxylate transporter substrate binding protein</fullName>
    </submittedName>
</protein>
<gene>
    <name evidence="3" type="ORF">ACFQND_15780</name>
</gene>
<reference evidence="4" key="1">
    <citation type="journal article" date="2019" name="Int. J. Syst. Evol. Microbiol.">
        <title>The Global Catalogue of Microorganisms (GCM) 10K type strain sequencing project: providing services to taxonomists for standard genome sequencing and annotation.</title>
        <authorList>
            <consortium name="The Broad Institute Genomics Platform"/>
            <consortium name="The Broad Institute Genome Sequencing Center for Infectious Disease"/>
            <person name="Wu L."/>
            <person name="Ma J."/>
        </authorList>
    </citation>
    <scope>NUCLEOTIDE SEQUENCE [LARGE SCALE GENOMIC DNA]</scope>
    <source>
        <strain evidence="4">CCUG 39402</strain>
    </source>
</reference>
<dbReference type="EMBL" id="JBHSRS010000079">
    <property type="protein sequence ID" value="MFC6282686.1"/>
    <property type="molecule type" value="Genomic_DNA"/>
</dbReference>
<dbReference type="RefSeq" id="WP_371434811.1">
    <property type="nucleotide sequence ID" value="NZ_JBHSRS010000079.1"/>
</dbReference>
<dbReference type="Gene3D" id="3.40.190.150">
    <property type="entry name" value="Bordetella uptake gene, domain 1"/>
    <property type="match status" value="1"/>
</dbReference>
<evidence type="ECO:0000256" key="2">
    <source>
        <dbReference type="SAM" id="SignalP"/>
    </source>
</evidence>
<dbReference type="Gene3D" id="3.40.190.10">
    <property type="entry name" value="Periplasmic binding protein-like II"/>
    <property type="match status" value="1"/>
</dbReference>